<evidence type="ECO:0008006" key="3">
    <source>
        <dbReference type="Google" id="ProtNLM"/>
    </source>
</evidence>
<gene>
    <name evidence="1" type="ORF">STARVERO_00639</name>
</gene>
<evidence type="ECO:0000313" key="1">
    <source>
        <dbReference type="EMBL" id="CAA0088151.1"/>
    </source>
</evidence>
<dbReference type="Proteomes" id="UP000433050">
    <property type="component" value="Unassembled WGS sequence"/>
</dbReference>
<protein>
    <recommendedName>
        <fullName evidence="3">Phage head-tail joining protein</fullName>
    </recommendedName>
</protein>
<dbReference type="EMBL" id="CACSAS010000001">
    <property type="protein sequence ID" value="CAA0088151.1"/>
    <property type="molecule type" value="Genomic_DNA"/>
</dbReference>
<dbReference type="InterPro" id="IPR008767">
    <property type="entry name" value="Phage_SPP1_head-tail_adaptor"/>
</dbReference>
<name>A0A5S9NEV4_9HYPH</name>
<reference evidence="1 2" key="1">
    <citation type="submission" date="2019-12" db="EMBL/GenBank/DDBJ databases">
        <authorList>
            <person name="Reyes-Prieto M."/>
        </authorList>
    </citation>
    <scope>NUCLEOTIDE SEQUENCE [LARGE SCALE GENOMIC DNA]</scope>
    <source>
        <strain evidence="1">HF14-78462</strain>
    </source>
</reference>
<dbReference type="AlphaFoldDB" id="A0A5S9NEV4"/>
<organism evidence="1 2">
    <name type="scientific">Starkeya nomas</name>
    <dbReference type="NCBI Taxonomy" id="2666134"/>
    <lineage>
        <taxon>Bacteria</taxon>
        <taxon>Pseudomonadati</taxon>
        <taxon>Pseudomonadota</taxon>
        <taxon>Alphaproteobacteria</taxon>
        <taxon>Hyphomicrobiales</taxon>
        <taxon>Xanthobacteraceae</taxon>
        <taxon>Starkeya</taxon>
    </lineage>
</organism>
<keyword evidence="2" id="KW-1185">Reference proteome</keyword>
<sequence>MSAPGGGMGTGTGALRHRLVHETPVETADGMGGVTRAFLAVDALWGAIETSAAPAEIADRPGAVLSHRVSLRAPATVQPGDRLRLGARRFLVEAVSDPEGRGRRLVCDCREETP</sequence>
<evidence type="ECO:0000313" key="2">
    <source>
        <dbReference type="Proteomes" id="UP000433050"/>
    </source>
</evidence>
<dbReference type="RefSeq" id="WP_244616534.1">
    <property type="nucleotide sequence ID" value="NZ_CACSAS010000001.1"/>
</dbReference>
<dbReference type="Gene3D" id="2.40.10.270">
    <property type="entry name" value="Bacteriophage SPP1 head-tail adaptor protein"/>
    <property type="match status" value="1"/>
</dbReference>
<proteinExistence type="predicted"/>
<dbReference type="Pfam" id="PF05521">
    <property type="entry name" value="Phage_HCP"/>
    <property type="match status" value="1"/>
</dbReference>
<accession>A0A5S9NEV4</accession>
<dbReference type="InterPro" id="IPR038666">
    <property type="entry name" value="SSP1_head-tail_sf"/>
</dbReference>